<feature type="signal peptide" evidence="2">
    <location>
        <begin position="1"/>
        <end position="33"/>
    </location>
</feature>
<keyword evidence="4" id="KW-1185">Reference proteome</keyword>
<gene>
    <name evidence="3" type="ORF">GCM10009107_08040</name>
</gene>
<feature type="region of interest" description="Disordered" evidence="1">
    <location>
        <begin position="390"/>
        <end position="412"/>
    </location>
</feature>
<proteinExistence type="predicted"/>
<evidence type="ECO:0000256" key="1">
    <source>
        <dbReference type="SAM" id="MobiDB-lite"/>
    </source>
</evidence>
<evidence type="ECO:0000256" key="2">
    <source>
        <dbReference type="SAM" id="SignalP"/>
    </source>
</evidence>
<dbReference type="RefSeq" id="WP_231010511.1">
    <property type="nucleotide sequence ID" value="NZ_BAAAEW010000004.1"/>
</dbReference>
<dbReference type="Proteomes" id="UP001500279">
    <property type="component" value="Unassembled WGS sequence"/>
</dbReference>
<name>A0ABP3UZN6_9BURK</name>
<protein>
    <recommendedName>
        <fullName evidence="5">Lytic transglycosylase domain-containing protein</fullName>
    </recommendedName>
</protein>
<reference evidence="4" key="1">
    <citation type="journal article" date="2019" name="Int. J. Syst. Evol. Microbiol.">
        <title>The Global Catalogue of Microorganisms (GCM) 10K type strain sequencing project: providing services to taxonomists for standard genome sequencing and annotation.</title>
        <authorList>
            <consortium name="The Broad Institute Genomics Platform"/>
            <consortium name="The Broad Institute Genome Sequencing Center for Infectious Disease"/>
            <person name="Wu L."/>
            <person name="Ma J."/>
        </authorList>
    </citation>
    <scope>NUCLEOTIDE SEQUENCE [LARGE SCALE GENOMIC DNA]</scope>
    <source>
        <strain evidence="4">JCM 15503</strain>
    </source>
</reference>
<evidence type="ECO:0000313" key="3">
    <source>
        <dbReference type="EMBL" id="GAA0743472.1"/>
    </source>
</evidence>
<comment type="caution">
    <text evidence="3">The sequence shown here is derived from an EMBL/GenBank/DDBJ whole genome shotgun (WGS) entry which is preliminary data.</text>
</comment>
<keyword evidence="2" id="KW-0732">Signal</keyword>
<evidence type="ECO:0008006" key="5">
    <source>
        <dbReference type="Google" id="ProtNLM"/>
    </source>
</evidence>
<feature type="chain" id="PRO_5046381262" description="Lytic transglycosylase domain-containing protein" evidence="2">
    <location>
        <begin position="34"/>
        <end position="811"/>
    </location>
</feature>
<evidence type="ECO:0000313" key="4">
    <source>
        <dbReference type="Proteomes" id="UP001500279"/>
    </source>
</evidence>
<organism evidence="3 4">
    <name type="scientific">Ideonella azotifigens</name>
    <dbReference type="NCBI Taxonomy" id="513160"/>
    <lineage>
        <taxon>Bacteria</taxon>
        <taxon>Pseudomonadati</taxon>
        <taxon>Pseudomonadota</taxon>
        <taxon>Betaproteobacteria</taxon>
        <taxon>Burkholderiales</taxon>
        <taxon>Sphaerotilaceae</taxon>
        <taxon>Ideonella</taxon>
    </lineage>
</organism>
<dbReference type="EMBL" id="BAAAEW010000004">
    <property type="protein sequence ID" value="GAA0743472.1"/>
    <property type="molecule type" value="Genomic_DNA"/>
</dbReference>
<accession>A0ABP3UZN6</accession>
<sequence length="811" mass="86667">MATTARRRAARPHLTLRHLALAAALLCATAAHASGGDGFGESPLTPEWHVPVSELPAFAAGRLGVLPGSHWRVFLFLAWRAANGRPLSAEEVKALDLNEWRVGPWSHGISVETDDPQSMLKGWQTARDAAAAALPAASRPAPPAPIGAERSTEDWSSYLNCPADTFARAAQTLSERRRLPDWPAWGSAWLAQQDQVFANCSPDDARPGQPAPPPRLPAALASGAPAWLAKDRAYQLAAAQFYAGQYPAARAGFQAIAKDGASPWQPLGAYLAARALVRQATLATGADKQPDRSETGWRQPLATARQELLALAPTQPAAAALVGWVDARLRPRERAQELSQQLSGAPVNRQTAAALGDYLRLLDGLTPQQLAESPDAMTRWIGLMQASQDGRTGVDAVSPQPAGDPATEREAAARGALEGGALQRLAANLARQAVAKDSKAPAGLWLAPLLALARPAGAGVPPERVLTEAEQRAALAVPAGSPLYQHLRYHLARLQIEQGQGAAADAGISAMLADAKQAMSIATRNRWLGLKMLSAPTLAGFLAAVPRRVLTEEAGQPIIDADRTVEKGTSKAEAPAPQFQPADDFPLRLYRNLPLSVLKLAQRAPALPGTETTRLAEVIWTRAALLGDWASADEMAPLLAAPRTTTKALWDRYAAANSPAAKREAAVVIWANTPELDPALVNDQGLQQSWGCITYANVDTTADPTHLAGPAFLTAAEREAARAEQAKLQALPLRSEYLGPPLLAWARSHTSDPEAPKALHFFVASTRMECRGVPAHPRPKDNPATDSKDAFQLLHKQWPKSEWAGKTKYYY</sequence>